<evidence type="ECO:0000313" key="2">
    <source>
        <dbReference type="Proteomes" id="UP000215914"/>
    </source>
</evidence>
<dbReference type="Proteomes" id="UP000215914">
    <property type="component" value="Chromosome 8"/>
</dbReference>
<dbReference type="AlphaFoldDB" id="A0A251U7G6"/>
<name>A0A251U7G6_HELAN</name>
<gene>
    <name evidence="1" type="ORF">HannXRQ_Chr08g0232331</name>
</gene>
<sequence>MVDGDLGRFRQRGSDLSVACVFSDKQGTLMMAVVDGGCILLRGFSVEVVGDFSELEVETMCSNALGSPQPDDDRRKWTLQDGSFHNRDITMHEAFHSCRYCTRYGNLGMSKWYRVPVRNQYQISRTDSIFGTDILRFRYGFGTGFYIQITVSTGTVTYRVFSVPVPIPIFWVFRYRY</sequence>
<keyword evidence="2" id="KW-1185">Reference proteome</keyword>
<reference evidence="2" key="1">
    <citation type="journal article" date="2017" name="Nature">
        <title>The sunflower genome provides insights into oil metabolism, flowering and Asterid evolution.</title>
        <authorList>
            <person name="Badouin H."/>
            <person name="Gouzy J."/>
            <person name="Grassa C.J."/>
            <person name="Murat F."/>
            <person name="Staton S.E."/>
            <person name="Cottret L."/>
            <person name="Lelandais-Briere C."/>
            <person name="Owens G.L."/>
            <person name="Carrere S."/>
            <person name="Mayjonade B."/>
            <person name="Legrand L."/>
            <person name="Gill N."/>
            <person name="Kane N.C."/>
            <person name="Bowers J.E."/>
            <person name="Hubner S."/>
            <person name="Bellec A."/>
            <person name="Berard A."/>
            <person name="Berges H."/>
            <person name="Blanchet N."/>
            <person name="Boniface M.C."/>
            <person name="Brunel D."/>
            <person name="Catrice O."/>
            <person name="Chaidir N."/>
            <person name="Claudel C."/>
            <person name="Donnadieu C."/>
            <person name="Faraut T."/>
            <person name="Fievet G."/>
            <person name="Helmstetter N."/>
            <person name="King M."/>
            <person name="Knapp S.J."/>
            <person name="Lai Z."/>
            <person name="Le Paslier M.C."/>
            <person name="Lippi Y."/>
            <person name="Lorenzon L."/>
            <person name="Mandel J.R."/>
            <person name="Marage G."/>
            <person name="Marchand G."/>
            <person name="Marquand E."/>
            <person name="Bret-Mestries E."/>
            <person name="Morien E."/>
            <person name="Nambeesan S."/>
            <person name="Nguyen T."/>
            <person name="Pegot-Espagnet P."/>
            <person name="Pouilly N."/>
            <person name="Raftis F."/>
            <person name="Sallet E."/>
            <person name="Schiex T."/>
            <person name="Thomas J."/>
            <person name="Vandecasteele C."/>
            <person name="Vares D."/>
            <person name="Vear F."/>
            <person name="Vautrin S."/>
            <person name="Crespi M."/>
            <person name="Mangin B."/>
            <person name="Burke J.M."/>
            <person name="Salse J."/>
            <person name="Munos S."/>
            <person name="Vincourt P."/>
            <person name="Rieseberg L.H."/>
            <person name="Langlade N.B."/>
        </authorList>
    </citation>
    <scope>NUCLEOTIDE SEQUENCE [LARGE SCALE GENOMIC DNA]</scope>
    <source>
        <strain evidence="2">cv. SF193</strain>
    </source>
</reference>
<dbReference type="EMBL" id="CM007897">
    <property type="protein sequence ID" value="OTG19280.1"/>
    <property type="molecule type" value="Genomic_DNA"/>
</dbReference>
<accession>A0A251U7G6</accession>
<proteinExistence type="predicted"/>
<dbReference type="InParanoid" id="A0A251U7G6"/>
<organism evidence="1 2">
    <name type="scientific">Helianthus annuus</name>
    <name type="common">Common sunflower</name>
    <dbReference type="NCBI Taxonomy" id="4232"/>
    <lineage>
        <taxon>Eukaryota</taxon>
        <taxon>Viridiplantae</taxon>
        <taxon>Streptophyta</taxon>
        <taxon>Embryophyta</taxon>
        <taxon>Tracheophyta</taxon>
        <taxon>Spermatophyta</taxon>
        <taxon>Magnoliopsida</taxon>
        <taxon>eudicotyledons</taxon>
        <taxon>Gunneridae</taxon>
        <taxon>Pentapetalae</taxon>
        <taxon>asterids</taxon>
        <taxon>campanulids</taxon>
        <taxon>Asterales</taxon>
        <taxon>Asteraceae</taxon>
        <taxon>Asteroideae</taxon>
        <taxon>Heliantheae alliance</taxon>
        <taxon>Heliantheae</taxon>
        <taxon>Helianthus</taxon>
    </lineage>
</organism>
<evidence type="ECO:0000313" key="1">
    <source>
        <dbReference type="EMBL" id="OTG19280.1"/>
    </source>
</evidence>
<protein>
    <submittedName>
        <fullName evidence="1">Uncharacterized protein</fullName>
    </submittedName>
</protein>